<accession>A0A3B1AI03</accession>
<organism evidence="2">
    <name type="scientific">hydrothermal vent metagenome</name>
    <dbReference type="NCBI Taxonomy" id="652676"/>
    <lineage>
        <taxon>unclassified sequences</taxon>
        <taxon>metagenomes</taxon>
        <taxon>ecological metagenomes</taxon>
    </lineage>
</organism>
<dbReference type="PANTHER" id="PTHR42951">
    <property type="entry name" value="METALLO-BETA-LACTAMASE DOMAIN-CONTAINING"/>
    <property type="match status" value="1"/>
</dbReference>
<feature type="domain" description="Metallo-beta-lactamase" evidence="1">
    <location>
        <begin position="54"/>
        <end position="240"/>
    </location>
</feature>
<name>A0A3B1AI03_9ZZZZ</name>
<dbReference type="AlphaFoldDB" id="A0A3B1AI03"/>
<dbReference type="EMBL" id="UOFT01000075">
    <property type="protein sequence ID" value="VAW99077.1"/>
    <property type="molecule type" value="Genomic_DNA"/>
</dbReference>
<dbReference type="InterPro" id="IPR036866">
    <property type="entry name" value="RibonucZ/Hydroxyglut_hydro"/>
</dbReference>
<dbReference type="SUPFAM" id="SSF56281">
    <property type="entry name" value="Metallo-hydrolase/oxidoreductase"/>
    <property type="match status" value="1"/>
</dbReference>
<evidence type="ECO:0000313" key="2">
    <source>
        <dbReference type="EMBL" id="VAW99077.1"/>
    </source>
</evidence>
<dbReference type="CDD" id="cd16282">
    <property type="entry name" value="metallo-hydrolase-like_MBL-fold"/>
    <property type="match status" value="1"/>
</dbReference>
<dbReference type="Pfam" id="PF00753">
    <property type="entry name" value="Lactamase_B"/>
    <property type="match status" value="1"/>
</dbReference>
<dbReference type="InterPro" id="IPR001279">
    <property type="entry name" value="Metallo-B-lactamas"/>
</dbReference>
<dbReference type="PANTHER" id="PTHR42951:SF4">
    <property type="entry name" value="ACYL-COENZYME A THIOESTERASE MBLAC2"/>
    <property type="match status" value="1"/>
</dbReference>
<dbReference type="SMART" id="SM00849">
    <property type="entry name" value="Lactamase_B"/>
    <property type="match status" value="1"/>
</dbReference>
<dbReference type="GO" id="GO:0016787">
    <property type="term" value="F:hydrolase activity"/>
    <property type="evidence" value="ECO:0007669"/>
    <property type="project" value="UniProtKB-KW"/>
</dbReference>
<dbReference type="Gene3D" id="3.60.15.10">
    <property type="entry name" value="Ribonuclease Z/Hydroxyacylglutathione hydrolase-like"/>
    <property type="match status" value="1"/>
</dbReference>
<protein>
    <submittedName>
        <fullName evidence="2">MBL-fold metallo-hydrolase superfamily</fullName>
    </submittedName>
</protein>
<dbReference type="InterPro" id="IPR050855">
    <property type="entry name" value="NDM-1-like"/>
</dbReference>
<sequence>MNRVILILLSVLILQTSVYAKKTEPDLALVKVTKNIYAIVGSLGNRTKQNLGNNATFGVVVTKKGVVLIDSGATYEGAERIHQLIRSITKQPVKIVINSGGQDHRWLGNDYFKKQGAQIIANQRAVADQKQRKQNQLFRLGNLLGASGLQQTEARYADKTFDQAYGFDLGGTSFKLVYAGQAHTPGDSFVWLPSQKVVFTGDIVYTERMLSIHDSSKSKTWLSAFEAFAALKPEFVVPGHGRPTSLALAKKDTYDYLYFLRKSVAEFMQLGGGIEDIGNLDQSLFGYLKNFNALKGRNAQQVYQELEFE</sequence>
<keyword evidence="2" id="KW-0378">Hydrolase</keyword>
<reference evidence="2" key="1">
    <citation type="submission" date="2018-06" db="EMBL/GenBank/DDBJ databases">
        <authorList>
            <person name="Zhirakovskaya E."/>
        </authorList>
    </citation>
    <scope>NUCLEOTIDE SEQUENCE</scope>
</reference>
<proteinExistence type="predicted"/>
<evidence type="ECO:0000259" key="1">
    <source>
        <dbReference type="SMART" id="SM00849"/>
    </source>
</evidence>
<gene>
    <name evidence="2" type="ORF">MNBD_GAMMA23-2371</name>
</gene>